<dbReference type="InterPro" id="IPR036041">
    <property type="entry name" value="Ribosome-inact_prot_sf"/>
</dbReference>
<dbReference type="InterPro" id="IPR016138">
    <property type="entry name" value="Ribosome_inactivat_prot_sub1"/>
</dbReference>
<dbReference type="InterPro" id="IPR017988">
    <property type="entry name" value="Ribosome_inactivat_prot_CS"/>
</dbReference>
<gene>
    <name evidence="7" type="ORF">GKJPGBOP_02003</name>
</gene>
<dbReference type="SUPFAM" id="SSF56371">
    <property type="entry name" value="Ribosome inactivating proteins (RIP)"/>
    <property type="match status" value="1"/>
</dbReference>
<keyword evidence="5" id="KW-0652">Protein synthesis inhibitor</keyword>
<evidence type="ECO:0000313" key="8">
    <source>
        <dbReference type="Proteomes" id="UP000286746"/>
    </source>
</evidence>
<dbReference type="InterPro" id="IPR001574">
    <property type="entry name" value="Ribosome_inactivat_prot"/>
</dbReference>
<dbReference type="EMBL" id="BHZD01000001">
    <property type="protein sequence ID" value="GCD42343.1"/>
    <property type="molecule type" value="Genomic_DNA"/>
</dbReference>
<reference evidence="7 8" key="1">
    <citation type="submission" date="2018-11" db="EMBL/GenBank/DDBJ databases">
        <title>Whole genome sequence of Streptomyces paromomycinus NBRC 15454(T).</title>
        <authorList>
            <person name="Komaki H."/>
            <person name="Tamura T."/>
        </authorList>
    </citation>
    <scope>NUCLEOTIDE SEQUENCE [LARGE SCALE GENOMIC DNA]</scope>
    <source>
        <strain evidence="7 8">NBRC 15454</strain>
    </source>
</reference>
<keyword evidence="4" id="KW-0611">Plant defense</keyword>
<dbReference type="GO" id="GO:0030598">
    <property type="term" value="F:rRNA N-glycosylase activity"/>
    <property type="evidence" value="ECO:0007669"/>
    <property type="project" value="UniProtKB-EC"/>
</dbReference>
<keyword evidence="3" id="KW-0378">Hydrolase</keyword>
<dbReference type="PRINTS" id="PR00396">
    <property type="entry name" value="SHIGARICIN"/>
</dbReference>
<evidence type="ECO:0000256" key="4">
    <source>
        <dbReference type="ARBA" id="ARBA00022821"/>
    </source>
</evidence>
<sequence>MRLSLSARRLMSRVLILTLALLAAVGSTQGLSPKAHADPERRWTRIDWDITNLQPGTSSFSAGNAYDAMLESLRRTVSHAVYPNFPHSATTRQTGYYVEVALVDHTVTDRPHRLSLIIEASNLYVVGYFTPQGRYMFRELDSAPVRAAYNSVFPRNRLEQRDFQSLPFGENYNSFSRDEWRMNDSFLGLRGDINHLANMPARAPGQNTPPALAAGRALTSVVAAVSEATRFRWIQNRIGNTIRTGYDMDENGRQTTLGRFGLDLETRWSRLSAMLAANLENRAAAPITIDGRVYRNSSDIELGNGRRVPSLGLAVALGSHF</sequence>
<keyword evidence="6" id="KW-0732">Signal</keyword>
<comment type="caution">
    <text evidence="7">The sequence shown here is derived from an EMBL/GenBank/DDBJ whole genome shotgun (WGS) entry which is preliminary data.</text>
</comment>
<organism evidence="7 8">
    <name type="scientific">Streptomyces paromomycinus</name>
    <name type="common">Streptomyces rimosus subsp. paromomycinus</name>
    <dbReference type="NCBI Taxonomy" id="92743"/>
    <lineage>
        <taxon>Bacteria</taxon>
        <taxon>Bacillati</taxon>
        <taxon>Actinomycetota</taxon>
        <taxon>Actinomycetes</taxon>
        <taxon>Kitasatosporales</taxon>
        <taxon>Streptomycetaceae</taxon>
        <taxon>Streptomyces</taxon>
    </lineage>
</organism>
<keyword evidence="8" id="KW-1185">Reference proteome</keyword>
<protein>
    <submittedName>
        <fullName evidence="7">Uncharacterized protein</fullName>
    </submittedName>
</protein>
<proteinExistence type="predicted"/>
<comment type="catalytic activity">
    <reaction evidence="1">
        <text>Endohydrolysis of the N-glycosidic bond at one specific adenosine on the 28S rRNA.</text>
        <dbReference type="EC" id="3.2.2.22"/>
    </reaction>
</comment>
<evidence type="ECO:0000256" key="2">
    <source>
        <dbReference type="ARBA" id="ARBA00022656"/>
    </source>
</evidence>
<dbReference type="InterPro" id="IPR017989">
    <property type="entry name" value="Ribosome_inactivat_1/2"/>
</dbReference>
<dbReference type="GO" id="GO:0090729">
    <property type="term" value="F:toxin activity"/>
    <property type="evidence" value="ECO:0007669"/>
    <property type="project" value="UniProtKB-KW"/>
</dbReference>
<dbReference type="RefSeq" id="WP_125053737.1">
    <property type="nucleotide sequence ID" value="NZ_BHZD01000001.1"/>
</dbReference>
<evidence type="ECO:0000313" key="7">
    <source>
        <dbReference type="EMBL" id="GCD42343.1"/>
    </source>
</evidence>
<dbReference type="GO" id="GO:0017148">
    <property type="term" value="P:negative regulation of translation"/>
    <property type="evidence" value="ECO:0007669"/>
    <property type="project" value="UniProtKB-KW"/>
</dbReference>
<dbReference type="Proteomes" id="UP000286746">
    <property type="component" value="Unassembled WGS sequence"/>
</dbReference>
<evidence type="ECO:0000256" key="6">
    <source>
        <dbReference type="SAM" id="SignalP"/>
    </source>
</evidence>
<feature type="chain" id="PRO_5019196268" evidence="6">
    <location>
        <begin position="38"/>
        <end position="321"/>
    </location>
</feature>
<evidence type="ECO:0000256" key="3">
    <source>
        <dbReference type="ARBA" id="ARBA00022801"/>
    </source>
</evidence>
<dbReference type="Pfam" id="PF00161">
    <property type="entry name" value="RIP"/>
    <property type="match status" value="1"/>
</dbReference>
<dbReference type="AlphaFoldDB" id="A0A401VZ42"/>
<evidence type="ECO:0000256" key="5">
    <source>
        <dbReference type="ARBA" id="ARBA00023193"/>
    </source>
</evidence>
<name>A0A401VZ42_STREY</name>
<evidence type="ECO:0000256" key="1">
    <source>
        <dbReference type="ARBA" id="ARBA00000237"/>
    </source>
</evidence>
<dbReference type="Gene3D" id="3.40.420.10">
    <property type="entry name" value="Ricin (A subunit), domain 1"/>
    <property type="match status" value="1"/>
</dbReference>
<feature type="signal peptide" evidence="6">
    <location>
        <begin position="1"/>
        <end position="37"/>
    </location>
</feature>
<keyword evidence="2" id="KW-0800">Toxin</keyword>
<dbReference type="PROSITE" id="PS00275">
    <property type="entry name" value="SHIGA_RICIN"/>
    <property type="match status" value="1"/>
</dbReference>
<accession>A0A401VZ42</accession>